<dbReference type="InterPro" id="IPR013785">
    <property type="entry name" value="Aldolase_TIM"/>
</dbReference>
<dbReference type="GO" id="GO:0046872">
    <property type="term" value="F:metal ion binding"/>
    <property type="evidence" value="ECO:0007669"/>
    <property type="project" value="UniProtKB-KW"/>
</dbReference>
<dbReference type="GO" id="GO:0051536">
    <property type="term" value="F:iron-sulfur cluster binding"/>
    <property type="evidence" value="ECO:0007669"/>
    <property type="project" value="UniProtKB-KW"/>
</dbReference>
<gene>
    <name evidence="6" type="ORF">D6D85_11575</name>
    <name evidence="7" type="ORF">EF810_00415</name>
</gene>
<dbReference type="InterPro" id="IPR007197">
    <property type="entry name" value="rSAM"/>
</dbReference>
<dbReference type="EMBL" id="RCOS01000129">
    <property type="protein sequence ID" value="RSN73125.1"/>
    <property type="molecule type" value="Genomic_DNA"/>
</dbReference>
<keyword evidence="3" id="KW-0408">Iron</keyword>
<dbReference type="Proteomes" id="UP000277582">
    <property type="component" value="Unassembled WGS sequence"/>
</dbReference>
<evidence type="ECO:0000256" key="1">
    <source>
        <dbReference type="ARBA" id="ARBA00022691"/>
    </source>
</evidence>
<dbReference type="SMART" id="SM00729">
    <property type="entry name" value="Elp3"/>
    <property type="match status" value="1"/>
</dbReference>
<dbReference type="EMBL" id="RXII01000007">
    <property type="protein sequence ID" value="RZN63614.1"/>
    <property type="molecule type" value="Genomic_DNA"/>
</dbReference>
<dbReference type="RefSeq" id="WP_125672115.1">
    <property type="nucleotide sequence ID" value="NZ_RCOS01000129.1"/>
</dbReference>
<dbReference type="Proteomes" id="UP000316217">
    <property type="component" value="Unassembled WGS sequence"/>
</dbReference>
<organism evidence="6 8">
    <name type="scientific">Candidatus Methanodesulfokora washburnensis</name>
    <dbReference type="NCBI Taxonomy" id="2478471"/>
    <lineage>
        <taxon>Archaea</taxon>
        <taxon>Thermoproteota</taxon>
        <taxon>Candidatus Korarchaeia</taxon>
        <taxon>Candidatus Korarchaeia incertae sedis</taxon>
        <taxon>Candidatus Methanodesulfokora</taxon>
    </lineage>
</organism>
<keyword evidence="1" id="KW-0949">S-adenosyl-L-methionine</keyword>
<dbReference type="SFLD" id="SFLDS00029">
    <property type="entry name" value="Radical_SAM"/>
    <property type="match status" value="1"/>
</dbReference>
<dbReference type="InterPro" id="IPR058240">
    <property type="entry name" value="rSAM_sf"/>
</dbReference>
<feature type="domain" description="Radical SAM core" evidence="5">
    <location>
        <begin position="22"/>
        <end position="238"/>
    </location>
</feature>
<dbReference type="PROSITE" id="PS51918">
    <property type="entry name" value="RADICAL_SAM"/>
    <property type="match status" value="1"/>
</dbReference>
<evidence type="ECO:0000313" key="7">
    <source>
        <dbReference type="EMBL" id="RZN63614.1"/>
    </source>
</evidence>
<proteinExistence type="predicted"/>
<evidence type="ECO:0000313" key="8">
    <source>
        <dbReference type="Proteomes" id="UP000277582"/>
    </source>
</evidence>
<dbReference type="OrthoDB" id="15118at2157"/>
<comment type="caution">
    <text evidence="6">The sequence shown here is derived from an EMBL/GenBank/DDBJ whole genome shotgun (WGS) entry which is preliminary data.</text>
</comment>
<dbReference type="GO" id="GO:0003824">
    <property type="term" value="F:catalytic activity"/>
    <property type="evidence" value="ECO:0007669"/>
    <property type="project" value="InterPro"/>
</dbReference>
<evidence type="ECO:0000313" key="9">
    <source>
        <dbReference type="Proteomes" id="UP000316217"/>
    </source>
</evidence>
<reference evidence="6 8" key="1">
    <citation type="submission" date="2018-10" db="EMBL/GenBank/DDBJ databases">
        <title>Co-occurring genomic capacity for anaerobic methane metabolism and dissimilatory sulfite reduction discovered in the Korarchaeota.</title>
        <authorList>
            <person name="Mckay L.J."/>
            <person name="Dlakic M."/>
            <person name="Fields M.W."/>
            <person name="Delmont T.O."/>
            <person name="Eren A.M."/>
            <person name="Jay Z.J."/>
            <person name="Klingelsmith K.B."/>
            <person name="Rusch D.B."/>
            <person name="Inskeep W.P."/>
        </authorList>
    </citation>
    <scope>NUCLEOTIDE SEQUENCE [LARGE SCALE GENOMIC DNA]</scope>
    <source>
        <strain evidence="6 8">MDKW</strain>
    </source>
</reference>
<dbReference type="SUPFAM" id="SSF102114">
    <property type="entry name" value="Radical SAM enzymes"/>
    <property type="match status" value="1"/>
</dbReference>
<dbReference type="Gene3D" id="3.20.20.70">
    <property type="entry name" value="Aldolase class I"/>
    <property type="match status" value="1"/>
</dbReference>
<evidence type="ECO:0000256" key="2">
    <source>
        <dbReference type="ARBA" id="ARBA00022723"/>
    </source>
</evidence>
<keyword evidence="8" id="KW-1185">Reference proteome</keyword>
<dbReference type="InterPro" id="IPR006638">
    <property type="entry name" value="Elp3/MiaA/NifB-like_rSAM"/>
</dbReference>
<evidence type="ECO:0000259" key="5">
    <source>
        <dbReference type="PROSITE" id="PS51918"/>
    </source>
</evidence>
<dbReference type="AlphaFoldDB" id="A0A429GH79"/>
<accession>A0A429GH79</accession>
<keyword evidence="4" id="KW-0411">Iron-sulfur</keyword>
<dbReference type="SFLD" id="SFLDG01098">
    <property type="entry name" value="Uncharacterised_Radical_SAM_Su"/>
    <property type="match status" value="1"/>
</dbReference>
<protein>
    <submittedName>
        <fullName evidence="6">Radical SAM protein</fullName>
    </submittedName>
</protein>
<evidence type="ECO:0000313" key="6">
    <source>
        <dbReference type="EMBL" id="RSN73125.1"/>
    </source>
</evidence>
<reference evidence="7 9" key="2">
    <citation type="journal article" date="2019" name="Nat. Microbiol.">
        <title>Wide diversity of methane and short-chain alkane metabolisms in uncultured archaea.</title>
        <authorList>
            <person name="Borrel G."/>
            <person name="Adam P.S."/>
            <person name="McKay L.J."/>
            <person name="Chen L.X."/>
            <person name="Sierra-Garcia I.N."/>
            <person name="Sieber C.M."/>
            <person name="Letourneur Q."/>
            <person name="Ghozlane A."/>
            <person name="Andersen G.L."/>
            <person name="Li W.J."/>
            <person name="Hallam S.J."/>
            <person name="Muyzer G."/>
            <person name="de Oliveira V.M."/>
            <person name="Inskeep W.P."/>
            <person name="Banfield J.F."/>
            <person name="Gribaldo S."/>
        </authorList>
    </citation>
    <scope>NUCLEOTIDE SEQUENCE [LARGE SCALE GENOMIC DNA]</scope>
    <source>
        <strain evidence="7">NM4</strain>
    </source>
</reference>
<evidence type="ECO:0000256" key="3">
    <source>
        <dbReference type="ARBA" id="ARBA00023004"/>
    </source>
</evidence>
<dbReference type="Pfam" id="PF04055">
    <property type="entry name" value="Radical_SAM"/>
    <property type="match status" value="1"/>
</dbReference>
<keyword evidence="2" id="KW-0479">Metal-binding</keyword>
<name>A0A429GH79_9CREN</name>
<sequence length="291" mass="33408">MLIRASYGTLVKMGMLRGRMEAEPRTAYLLQHSENGCMGSCSFCAQSMYNPARKDKLSRITWPLVELENIIDKFHSFDRICFQTIIKPRFEEETISILDELSKCGKSISLATTPLPADFLKRAAEKGVDFLGIGLDASSESVFKLVRKPFSWEAYMKFIEDSVRVFGRGKVYVHLIYGIGETIEEMMKIMRRIKSMGAEIALFSFTPNENGGYPDVLGYRAVQLYRYLLSGGSELKDAFLTSGCPGCNRPFYNERPEGPIYNYPNREMLERDWDKIKEEILRIMEGEAWRR</sequence>
<evidence type="ECO:0000256" key="4">
    <source>
        <dbReference type="ARBA" id="ARBA00023014"/>
    </source>
</evidence>
<dbReference type="CDD" id="cd01335">
    <property type="entry name" value="Radical_SAM"/>
    <property type="match status" value="1"/>
</dbReference>